<evidence type="ECO:0000313" key="3">
    <source>
        <dbReference type="EMBL" id="EKC50233.1"/>
    </source>
</evidence>
<dbReference type="InterPro" id="IPR008979">
    <property type="entry name" value="Galactose-bd-like_sf"/>
</dbReference>
<accession>K1RY37</accession>
<dbReference type="AlphaFoldDB" id="K1RY37"/>
<dbReference type="Gene3D" id="2.60.120.260">
    <property type="entry name" value="Galactose-binding domain-like"/>
    <property type="match status" value="1"/>
</dbReference>
<feature type="non-terminal residue" evidence="3">
    <location>
        <position position="72"/>
    </location>
</feature>
<dbReference type="EMBL" id="AJWZ01009814">
    <property type="protein sequence ID" value="EKC50233.1"/>
    <property type="molecule type" value="Genomic_DNA"/>
</dbReference>
<evidence type="ECO:0000259" key="2">
    <source>
        <dbReference type="PROSITE" id="PS50022"/>
    </source>
</evidence>
<feature type="domain" description="F5/8 type C" evidence="2">
    <location>
        <begin position="1"/>
        <end position="72"/>
    </location>
</feature>
<name>K1RY37_9ZZZZ</name>
<organism evidence="3">
    <name type="scientific">human gut metagenome</name>
    <dbReference type="NCBI Taxonomy" id="408170"/>
    <lineage>
        <taxon>unclassified sequences</taxon>
        <taxon>metagenomes</taxon>
        <taxon>organismal metagenomes</taxon>
    </lineage>
</organism>
<reference evidence="3" key="1">
    <citation type="journal article" date="2013" name="Environ. Microbiol.">
        <title>Microbiota from the distal guts of lean and obese adolescents exhibit partial functional redundancy besides clear differences in community structure.</title>
        <authorList>
            <person name="Ferrer M."/>
            <person name="Ruiz A."/>
            <person name="Lanza F."/>
            <person name="Haange S.B."/>
            <person name="Oberbach A."/>
            <person name="Till H."/>
            <person name="Bargiela R."/>
            <person name="Campoy C."/>
            <person name="Segura M.T."/>
            <person name="Richter M."/>
            <person name="von Bergen M."/>
            <person name="Seifert J."/>
            <person name="Suarez A."/>
        </authorList>
    </citation>
    <scope>NUCLEOTIDE SEQUENCE</scope>
</reference>
<dbReference type="PROSITE" id="PS50022">
    <property type="entry name" value="FA58C_3"/>
    <property type="match status" value="1"/>
</dbReference>
<proteinExistence type="predicted"/>
<gene>
    <name evidence="3" type="ORF">OBE_14239</name>
</gene>
<feature type="compositionally biased region" description="Basic and acidic residues" evidence="1">
    <location>
        <begin position="26"/>
        <end position="36"/>
    </location>
</feature>
<sequence length="72" mass="8016">MFLLEKGQNIDIDLAYSQPVTVSSSKDGENVTDRDANTTWTPDADDENPSLTIGLDREYNIENFSVDFEGEA</sequence>
<dbReference type="SUPFAM" id="SSF49785">
    <property type="entry name" value="Galactose-binding domain-like"/>
    <property type="match status" value="1"/>
</dbReference>
<dbReference type="InterPro" id="IPR000421">
    <property type="entry name" value="FA58C"/>
</dbReference>
<evidence type="ECO:0000256" key="1">
    <source>
        <dbReference type="SAM" id="MobiDB-lite"/>
    </source>
</evidence>
<protein>
    <recommendedName>
        <fullName evidence="2">F5/8 type C domain-containing protein</fullName>
    </recommendedName>
</protein>
<feature type="region of interest" description="Disordered" evidence="1">
    <location>
        <begin position="21"/>
        <end position="51"/>
    </location>
</feature>
<comment type="caution">
    <text evidence="3">The sequence shown here is derived from an EMBL/GenBank/DDBJ whole genome shotgun (WGS) entry which is preliminary data.</text>
</comment>